<dbReference type="PROSITE" id="PS51257">
    <property type="entry name" value="PROKAR_LIPOPROTEIN"/>
    <property type="match status" value="1"/>
</dbReference>
<comment type="subcellular location">
    <subcellularLocation>
        <location evidence="1">Secreted</location>
    </subcellularLocation>
</comment>
<keyword evidence="4" id="KW-0646">Protease inhibitor</keyword>
<name>A0A542U9L8_9ACTN</name>
<comment type="caution">
    <text evidence="9">The sequence shown here is derived from an EMBL/GenBank/DDBJ whole genome shotgun (WGS) entry which is preliminary data.</text>
</comment>
<protein>
    <submittedName>
        <fullName evidence="9">Subtilisin inhibitor-like</fullName>
    </submittedName>
</protein>
<dbReference type="Proteomes" id="UP000318103">
    <property type="component" value="Unassembled WGS sequence"/>
</dbReference>
<feature type="domain" description="Subtilisin inhibitor" evidence="8">
    <location>
        <begin position="44"/>
        <end position="127"/>
    </location>
</feature>
<dbReference type="RefSeq" id="WP_055708422.1">
    <property type="nucleotide sequence ID" value="NZ_JBPJFI010000001.1"/>
</dbReference>
<evidence type="ECO:0000313" key="9">
    <source>
        <dbReference type="EMBL" id="TQK95783.1"/>
    </source>
</evidence>
<proteinExistence type="inferred from homology"/>
<feature type="chain" id="PRO_5021955634" evidence="7">
    <location>
        <begin position="29"/>
        <end position="144"/>
    </location>
</feature>
<keyword evidence="7" id="KW-0732">Signal</keyword>
<dbReference type="AlphaFoldDB" id="A0A542U9L8"/>
<organism evidence="9 10">
    <name type="scientific">Streptomyces puniciscabiei</name>
    <dbReference type="NCBI Taxonomy" id="164348"/>
    <lineage>
        <taxon>Bacteria</taxon>
        <taxon>Bacillati</taxon>
        <taxon>Actinomycetota</taxon>
        <taxon>Actinomycetes</taxon>
        <taxon>Kitasatosporales</taxon>
        <taxon>Streptomycetaceae</taxon>
        <taxon>Streptomyces</taxon>
    </lineage>
</organism>
<dbReference type="SUPFAM" id="SSF55399">
    <property type="entry name" value="Subtilisin inhibitor"/>
    <property type="match status" value="1"/>
</dbReference>
<dbReference type="InterPro" id="IPR036819">
    <property type="entry name" value="Subtilisin_inhibitor-like_sf"/>
</dbReference>
<evidence type="ECO:0000256" key="3">
    <source>
        <dbReference type="ARBA" id="ARBA00022525"/>
    </source>
</evidence>
<dbReference type="InterPro" id="IPR023549">
    <property type="entry name" value="Subtilisin_inhibitor"/>
</dbReference>
<dbReference type="Gene3D" id="3.30.350.10">
    <property type="entry name" value="Subtilisin inhibitor-like"/>
    <property type="match status" value="1"/>
</dbReference>
<keyword evidence="5" id="KW-0722">Serine protease inhibitor</keyword>
<evidence type="ECO:0000256" key="1">
    <source>
        <dbReference type="ARBA" id="ARBA00004613"/>
    </source>
</evidence>
<accession>A0A542U9L8</accession>
<dbReference type="GO" id="GO:0004867">
    <property type="term" value="F:serine-type endopeptidase inhibitor activity"/>
    <property type="evidence" value="ECO:0007669"/>
    <property type="project" value="UniProtKB-KW"/>
</dbReference>
<evidence type="ECO:0000256" key="6">
    <source>
        <dbReference type="ARBA" id="ARBA00023157"/>
    </source>
</evidence>
<dbReference type="OrthoDB" id="4567948at2"/>
<comment type="similarity">
    <text evidence="2">Belongs to the protease inhibitor I16 (SSI) family.</text>
</comment>
<keyword evidence="3" id="KW-0964">Secreted</keyword>
<evidence type="ECO:0000256" key="5">
    <source>
        <dbReference type="ARBA" id="ARBA00022900"/>
    </source>
</evidence>
<evidence type="ECO:0000259" key="8">
    <source>
        <dbReference type="Pfam" id="PF00720"/>
    </source>
</evidence>
<reference evidence="9 10" key="1">
    <citation type="submission" date="2019-06" db="EMBL/GenBank/DDBJ databases">
        <title>Sequencing the genomes of 1000 actinobacteria strains.</title>
        <authorList>
            <person name="Klenk H.-P."/>
        </authorList>
    </citation>
    <scope>NUCLEOTIDE SEQUENCE [LARGE SCALE GENOMIC DNA]</scope>
    <source>
        <strain evidence="9 10">DSM 41929</strain>
    </source>
</reference>
<keyword evidence="10" id="KW-1185">Reference proteome</keyword>
<evidence type="ECO:0000256" key="2">
    <source>
        <dbReference type="ARBA" id="ARBA00010472"/>
    </source>
</evidence>
<sequence length="144" mass="15256">MTYLTRLTTAAGALLACAGLLAAAPAQAAPSAARSTFPLTDNWLYVTVIRGENAQAGDKHGTLLMCDPLPLGYARAAEACDELTKAGGDISRIPQKKVFCPMIYAPVTVHAHGQWNGEPVDYQETYSSKCAMEARTGAVFAVDH</sequence>
<keyword evidence="6" id="KW-1015">Disulfide bond</keyword>
<dbReference type="Pfam" id="PF00720">
    <property type="entry name" value="SSI"/>
    <property type="match status" value="1"/>
</dbReference>
<dbReference type="STRING" id="164348.BFF78_10665"/>
<dbReference type="EMBL" id="VFNX01000001">
    <property type="protein sequence ID" value="TQK95783.1"/>
    <property type="molecule type" value="Genomic_DNA"/>
</dbReference>
<evidence type="ECO:0000256" key="7">
    <source>
        <dbReference type="SAM" id="SignalP"/>
    </source>
</evidence>
<gene>
    <name evidence="9" type="ORF">FB563_0702</name>
</gene>
<dbReference type="GO" id="GO:0005576">
    <property type="term" value="C:extracellular region"/>
    <property type="evidence" value="ECO:0007669"/>
    <property type="project" value="UniProtKB-SubCell"/>
</dbReference>
<evidence type="ECO:0000313" key="10">
    <source>
        <dbReference type="Proteomes" id="UP000318103"/>
    </source>
</evidence>
<feature type="signal peptide" evidence="7">
    <location>
        <begin position="1"/>
        <end position="28"/>
    </location>
</feature>
<evidence type="ECO:0000256" key="4">
    <source>
        <dbReference type="ARBA" id="ARBA00022690"/>
    </source>
</evidence>